<feature type="non-terminal residue" evidence="2">
    <location>
        <position position="468"/>
    </location>
</feature>
<evidence type="ECO:0000313" key="2">
    <source>
        <dbReference type="EMBL" id="JAS43415.1"/>
    </source>
</evidence>
<organism evidence="2">
    <name type="scientific">Cuerna arida</name>
    <dbReference type="NCBI Taxonomy" id="1464854"/>
    <lineage>
        <taxon>Eukaryota</taxon>
        <taxon>Metazoa</taxon>
        <taxon>Ecdysozoa</taxon>
        <taxon>Arthropoda</taxon>
        <taxon>Hexapoda</taxon>
        <taxon>Insecta</taxon>
        <taxon>Pterygota</taxon>
        <taxon>Neoptera</taxon>
        <taxon>Paraneoptera</taxon>
        <taxon>Hemiptera</taxon>
        <taxon>Auchenorrhyncha</taxon>
        <taxon>Membracoidea</taxon>
        <taxon>Cicadellidae</taxon>
        <taxon>Cicadellinae</taxon>
        <taxon>Proconiini</taxon>
        <taxon>Cuerna</taxon>
    </lineage>
</organism>
<reference evidence="2" key="1">
    <citation type="submission" date="2015-11" db="EMBL/GenBank/DDBJ databases">
        <title>De novo transcriptome assembly of four potential Pierce s Disease insect vectors from Arizona vineyards.</title>
        <authorList>
            <person name="Tassone E.E."/>
        </authorList>
    </citation>
    <scope>NUCLEOTIDE SEQUENCE</scope>
</reference>
<gene>
    <name evidence="2" type="ORF">g.18979</name>
</gene>
<protein>
    <submittedName>
        <fullName evidence="2">Uncharacterized protein</fullName>
    </submittedName>
</protein>
<evidence type="ECO:0000256" key="1">
    <source>
        <dbReference type="SAM" id="MobiDB-lite"/>
    </source>
</evidence>
<sequence>MYNKSKLHSAKLKITKLQEKYSKNVVLDINPDSSHKLPEVYNDKSSFDSSSRSAYKDEVPVTDKIKKQSSTQENTVVGNVKNAVICSSDQTEDIKFTECKTTNSLNENSVSKSPNKLSSEISVLSDLSNQLENICILSSSTDESIVSPFVNVNAPGNSLKVLTSAKNGIKSPTISSKSAQNLMKPLETVQHEREYFDKSLSQPIDDSISESKMSSIKEVMSMLDVDCTDTNSKSNVCDKYNEDISGYTQSESRYSSSEHSAVADTDELYTALESRPNTRQEQRKTSNAISSSLRHSLNGDNETSNATSPSSSQSLSENSVSKRVSKAKLLTFNLKGISNTYKSYKPLKKEVIDQEYIGYNFHETRNTNQRLNKKKSILLSKKITSQKTSLKPSKRRPLLKSCKLIRHTETDNEYIRFSTQVARHNFSESNIFYGKKSDHCCDEVIKQLMKNQIESTRYFIESHHQMYL</sequence>
<feature type="compositionally biased region" description="Low complexity" evidence="1">
    <location>
        <begin position="304"/>
        <end position="320"/>
    </location>
</feature>
<proteinExistence type="predicted"/>
<dbReference type="AlphaFoldDB" id="A0A1B6EZN5"/>
<dbReference type="EMBL" id="GECZ01026354">
    <property type="protein sequence ID" value="JAS43415.1"/>
    <property type="molecule type" value="Transcribed_RNA"/>
</dbReference>
<accession>A0A1B6EZN5</accession>
<name>A0A1B6EZN5_9HEMI</name>
<feature type="compositionally biased region" description="Polar residues" evidence="1">
    <location>
        <begin position="285"/>
        <end position="303"/>
    </location>
</feature>
<feature type="region of interest" description="Disordered" evidence="1">
    <location>
        <begin position="273"/>
        <end position="320"/>
    </location>
</feature>